<keyword evidence="3" id="KW-0723">Serine/threonine-protein kinase</keyword>
<dbReference type="GO" id="GO:0016020">
    <property type="term" value="C:membrane"/>
    <property type="evidence" value="ECO:0007669"/>
    <property type="project" value="UniProtKB-SubCell"/>
</dbReference>
<dbReference type="FunFam" id="3.30.200.20:FF:000178">
    <property type="entry name" value="serine/threonine-protein kinase PBS1-like"/>
    <property type="match status" value="1"/>
</dbReference>
<feature type="binding site" evidence="15">
    <location>
        <position position="457"/>
    </location>
    <ligand>
        <name>ATP</name>
        <dbReference type="ChEBI" id="CHEBI:30616"/>
    </ligand>
</feature>
<dbReference type="InterPro" id="IPR032872">
    <property type="entry name" value="WAK_assoc_C"/>
</dbReference>
<keyword evidence="11" id="KW-0472">Membrane</keyword>
<keyword evidence="20" id="KW-1185">Reference proteome</keyword>
<evidence type="ECO:0000256" key="8">
    <source>
        <dbReference type="ARBA" id="ARBA00022777"/>
    </source>
</evidence>
<protein>
    <recommendedName>
        <fullName evidence="2">non-specific serine/threonine protein kinase</fullName>
        <ecNumber evidence="2">2.7.11.1</ecNumber>
    </recommendedName>
</protein>
<comment type="subcellular location">
    <subcellularLocation>
        <location evidence="1">Membrane</location>
        <topology evidence="1">Single-pass type I membrane protein</topology>
    </subcellularLocation>
</comment>
<dbReference type="InterPro" id="IPR011009">
    <property type="entry name" value="Kinase-like_dom_sf"/>
</dbReference>
<evidence type="ECO:0000256" key="11">
    <source>
        <dbReference type="ARBA" id="ARBA00023136"/>
    </source>
</evidence>
<feature type="chain" id="PRO_5043450530" description="non-specific serine/threonine protein kinase" evidence="17">
    <location>
        <begin position="22"/>
        <end position="760"/>
    </location>
</feature>
<evidence type="ECO:0000256" key="3">
    <source>
        <dbReference type="ARBA" id="ARBA00022527"/>
    </source>
</evidence>
<evidence type="ECO:0000256" key="7">
    <source>
        <dbReference type="ARBA" id="ARBA00022741"/>
    </source>
</evidence>
<dbReference type="Pfam" id="PF13947">
    <property type="entry name" value="GUB_WAK_bind"/>
    <property type="match status" value="1"/>
</dbReference>
<keyword evidence="8" id="KW-0418">Kinase</keyword>
<dbReference type="PROSITE" id="PS50011">
    <property type="entry name" value="PROTEIN_KINASE_DOM"/>
    <property type="match status" value="1"/>
</dbReference>
<feature type="signal peptide" evidence="17">
    <location>
        <begin position="1"/>
        <end position="21"/>
    </location>
</feature>
<evidence type="ECO:0000256" key="5">
    <source>
        <dbReference type="ARBA" id="ARBA00022692"/>
    </source>
</evidence>
<keyword evidence="4" id="KW-0808">Transferase</keyword>
<dbReference type="InterPro" id="IPR045874">
    <property type="entry name" value="LRK10/LRL21-25-like"/>
</dbReference>
<dbReference type="InterPro" id="IPR025287">
    <property type="entry name" value="WAK_GUB"/>
</dbReference>
<dbReference type="InterPro" id="IPR000719">
    <property type="entry name" value="Prot_kinase_dom"/>
</dbReference>
<evidence type="ECO:0000256" key="2">
    <source>
        <dbReference type="ARBA" id="ARBA00012513"/>
    </source>
</evidence>
<feature type="compositionally biased region" description="Low complexity" evidence="16">
    <location>
        <begin position="352"/>
        <end position="370"/>
    </location>
</feature>
<accession>A0AAV5JSX6</accession>
<evidence type="ECO:0000256" key="17">
    <source>
        <dbReference type="SAM" id="SignalP"/>
    </source>
</evidence>
<dbReference type="Proteomes" id="UP001054252">
    <property type="component" value="Unassembled WGS sequence"/>
</dbReference>
<dbReference type="PROSITE" id="PS00108">
    <property type="entry name" value="PROTEIN_KINASE_ST"/>
    <property type="match status" value="1"/>
</dbReference>
<organism evidence="19 20">
    <name type="scientific">Rubroshorea leprosula</name>
    <dbReference type="NCBI Taxonomy" id="152421"/>
    <lineage>
        <taxon>Eukaryota</taxon>
        <taxon>Viridiplantae</taxon>
        <taxon>Streptophyta</taxon>
        <taxon>Embryophyta</taxon>
        <taxon>Tracheophyta</taxon>
        <taxon>Spermatophyta</taxon>
        <taxon>Magnoliopsida</taxon>
        <taxon>eudicotyledons</taxon>
        <taxon>Gunneridae</taxon>
        <taxon>Pentapetalae</taxon>
        <taxon>rosids</taxon>
        <taxon>malvids</taxon>
        <taxon>Malvales</taxon>
        <taxon>Dipterocarpaceae</taxon>
        <taxon>Rubroshorea</taxon>
    </lineage>
</organism>
<dbReference type="EC" id="2.7.11.1" evidence="2"/>
<evidence type="ECO:0000256" key="10">
    <source>
        <dbReference type="ARBA" id="ARBA00022989"/>
    </source>
</evidence>
<dbReference type="EMBL" id="BPVZ01000046">
    <property type="protein sequence ID" value="GKV16767.1"/>
    <property type="molecule type" value="Genomic_DNA"/>
</dbReference>
<dbReference type="SMART" id="SM00220">
    <property type="entry name" value="S_TKc"/>
    <property type="match status" value="1"/>
</dbReference>
<evidence type="ECO:0000256" key="13">
    <source>
        <dbReference type="ARBA" id="ARBA00047899"/>
    </source>
</evidence>
<dbReference type="PROSITE" id="PS00107">
    <property type="entry name" value="PROTEIN_KINASE_ATP"/>
    <property type="match status" value="1"/>
</dbReference>
<evidence type="ECO:0000256" key="16">
    <source>
        <dbReference type="SAM" id="MobiDB-lite"/>
    </source>
</evidence>
<comment type="caution">
    <text evidence="19">The sequence shown here is derived from an EMBL/GenBank/DDBJ whole genome shotgun (WGS) entry which is preliminary data.</text>
</comment>
<dbReference type="Gene3D" id="1.10.510.10">
    <property type="entry name" value="Transferase(Phosphotransferase) domain 1"/>
    <property type="match status" value="1"/>
</dbReference>
<keyword evidence="6 17" id="KW-0732">Signal</keyword>
<dbReference type="SUPFAM" id="SSF56112">
    <property type="entry name" value="Protein kinase-like (PK-like)"/>
    <property type="match status" value="1"/>
</dbReference>
<proteinExistence type="predicted"/>
<dbReference type="PANTHER" id="PTHR27009">
    <property type="entry name" value="RUST RESISTANCE KINASE LR10-RELATED"/>
    <property type="match status" value="1"/>
</dbReference>
<dbReference type="Gene3D" id="3.30.200.20">
    <property type="entry name" value="Phosphorylase Kinase, domain 1"/>
    <property type="match status" value="1"/>
</dbReference>
<evidence type="ECO:0000259" key="18">
    <source>
        <dbReference type="PROSITE" id="PS50011"/>
    </source>
</evidence>
<keyword evidence="12" id="KW-0325">Glycoprotein</keyword>
<dbReference type="AlphaFoldDB" id="A0AAV5JSX6"/>
<dbReference type="Pfam" id="PF00069">
    <property type="entry name" value="Pkinase"/>
    <property type="match status" value="1"/>
</dbReference>
<name>A0AAV5JSX6_9ROSI</name>
<evidence type="ECO:0000313" key="19">
    <source>
        <dbReference type="EMBL" id="GKV16767.1"/>
    </source>
</evidence>
<evidence type="ECO:0000256" key="9">
    <source>
        <dbReference type="ARBA" id="ARBA00022840"/>
    </source>
</evidence>
<evidence type="ECO:0000313" key="20">
    <source>
        <dbReference type="Proteomes" id="UP001054252"/>
    </source>
</evidence>
<evidence type="ECO:0000256" key="4">
    <source>
        <dbReference type="ARBA" id="ARBA00022679"/>
    </source>
</evidence>
<keyword evidence="5" id="KW-0812">Transmembrane</keyword>
<dbReference type="Pfam" id="PF14380">
    <property type="entry name" value="WAK_assoc"/>
    <property type="match status" value="1"/>
</dbReference>
<keyword evidence="9 15" id="KW-0067">ATP-binding</keyword>
<dbReference type="InterPro" id="IPR008271">
    <property type="entry name" value="Ser/Thr_kinase_AS"/>
</dbReference>
<comment type="catalytic activity">
    <reaction evidence="13">
        <text>L-threonyl-[protein] + ATP = O-phospho-L-threonyl-[protein] + ADP + H(+)</text>
        <dbReference type="Rhea" id="RHEA:46608"/>
        <dbReference type="Rhea" id="RHEA-COMP:11060"/>
        <dbReference type="Rhea" id="RHEA-COMP:11605"/>
        <dbReference type="ChEBI" id="CHEBI:15378"/>
        <dbReference type="ChEBI" id="CHEBI:30013"/>
        <dbReference type="ChEBI" id="CHEBI:30616"/>
        <dbReference type="ChEBI" id="CHEBI:61977"/>
        <dbReference type="ChEBI" id="CHEBI:456216"/>
        <dbReference type="EC" id="2.7.11.1"/>
    </reaction>
</comment>
<sequence length="760" mass="84045">MNYFLLFVMILLVFSKTPLSSSNPDLYGPCSKEFKCGNVSAGFPFWAGYQRPRECGHPGLQLQCEDNDAAILEIVGVRYRVLEINQETKRLKIAREDYEGGICSRNLQDTTLDATLFVSAKGYVNLTLLYGCSTSIPFLPTLGNFSCRINGSNYSRGLIHPGVPTGPISCSASVTVLVHESFRQITTVEVVEQELKDGFEVEWKVADEERCQKCISIENCGINDRNKTVCYCSEPNGSFEECPPFSPPWPPVPSPPAQPPSKADEQGKYLMLRPQLNSVASAKNSAGQAHVQPGKKKTTILPLGLFIAGGVIAGILQTVWCFLSIESNKIIAAQFSQSKDLPASPSSKGLGPTTPSTEPSESIPSCSSPKSDLEKGSTYFGVQVFSNSEFEEATHNFDPSQERVEAFLSQYGSLAPKRFSYSDIKKITDSFKDKLGKGGYGIVYKGELLDGRIVAVKVLRKPKGDGQDFINEVASISRTSHVNIVSLMGFCYERSKRALVYEFMPNGSLDKFIYNQGSTEESHQLAIKTLYEIALGIGRGLEYLHRGCTTRILHFDIKPQNILLDANFYPKISDFGLAKLCETRDTIVSMTVARGTCGYIAPEVFCRNFGGVSYKSDVYSYGMLVLEMIGGRRKNVNLEESHSSEMYFPTWLYKQLEKSEKLNLDRIIADEEEEMTRKMIIVSLWCIQTIPSNRPSMSKVLEMLQGSLEALLLPPEPLLSSPAPISLQNSNTTSSVIMQGVRRTFATNSLLDDDDVSSNT</sequence>
<keyword evidence="7 15" id="KW-0547">Nucleotide-binding</keyword>
<evidence type="ECO:0000256" key="1">
    <source>
        <dbReference type="ARBA" id="ARBA00004479"/>
    </source>
</evidence>
<comment type="catalytic activity">
    <reaction evidence="14">
        <text>L-seryl-[protein] + ATP = O-phospho-L-seryl-[protein] + ADP + H(+)</text>
        <dbReference type="Rhea" id="RHEA:17989"/>
        <dbReference type="Rhea" id="RHEA-COMP:9863"/>
        <dbReference type="Rhea" id="RHEA-COMP:11604"/>
        <dbReference type="ChEBI" id="CHEBI:15378"/>
        <dbReference type="ChEBI" id="CHEBI:29999"/>
        <dbReference type="ChEBI" id="CHEBI:30616"/>
        <dbReference type="ChEBI" id="CHEBI:83421"/>
        <dbReference type="ChEBI" id="CHEBI:456216"/>
        <dbReference type="EC" id="2.7.11.1"/>
    </reaction>
</comment>
<evidence type="ECO:0000256" key="12">
    <source>
        <dbReference type="ARBA" id="ARBA00023180"/>
    </source>
</evidence>
<evidence type="ECO:0000256" key="6">
    <source>
        <dbReference type="ARBA" id="ARBA00022729"/>
    </source>
</evidence>
<evidence type="ECO:0000256" key="14">
    <source>
        <dbReference type="ARBA" id="ARBA00048679"/>
    </source>
</evidence>
<feature type="region of interest" description="Disordered" evidence="16">
    <location>
        <begin position="339"/>
        <end position="372"/>
    </location>
</feature>
<dbReference type="InterPro" id="IPR017441">
    <property type="entry name" value="Protein_kinase_ATP_BS"/>
</dbReference>
<keyword evidence="10" id="KW-1133">Transmembrane helix</keyword>
<dbReference type="GO" id="GO:0004674">
    <property type="term" value="F:protein serine/threonine kinase activity"/>
    <property type="evidence" value="ECO:0007669"/>
    <property type="project" value="UniProtKB-KW"/>
</dbReference>
<gene>
    <name evidence="19" type="ORF">SLEP1_g27359</name>
</gene>
<dbReference type="FunFam" id="1.10.510.10:FF:000590">
    <property type="entry name" value="PR5-like receptor kinase"/>
    <property type="match status" value="1"/>
</dbReference>
<evidence type="ECO:0000256" key="15">
    <source>
        <dbReference type="PROSITE-ProRule" id="PRU10141"/>
    </source>
</evidence>
<dbReference type="GO" id="GO:0005524">
    <property type="term" value="F:ATP binding"/>
    <property type="evidence" value="ECO:0007669"/>
    <property type="project" value="UniProtKB-UniRule"/>
</dbReference>
<reference evidence="19 20" key="1">
    <citation type="journal article" date="2021" name="Commun. Biol.">
        <title>The genome of Shorea leprosula (Dipterocarpaceae) highlights the ecological relevance of drought in aseasonal tropical rainforests.</title>
        <authorList>
            <person name="Ng K.K.S."/>
            <person name="Kobayashi M.J."/>
            <person name="Fawcett J.A."/>
            <person name="Hatakeyama M."/>
            <person name="Paape T."/>
            <person name="Ng C.H."/>
            <person name="Ang C.C."/>
            <person name="Tnah L.H."/>
            <person name="Lee C.T."/>
            <person name="Nishiyama T."/>
            <person name="Sese J."/>
            <person name="O'Brien M.J."/>
            <person name="Copetti D."/>
            <person name="Mohd Noor M.I."/>
            <person name="Ong R.C."/>
            <person name="Putra M."/>
            <person name="Sireger I.Z."/>
            <person name="Indrioko S."/>
            <person name="Kosugi Y."/>
            <person name="Izuno A."/>
            <person name="Isagi Y."/>
            <person name="Lee S.L."/>
            <person name="Shimizu K.K."/>
        </authorList>
    </citation>
    <scope>NUCLEOTIDE SEQUENCE [LARGE SCALE GENOMIC DNA]</scope>
    <source>
        <strain evidence="19">214</strain>
    </source>
</reference>
<dbReference type="GO" id="GO:0030247">
    <property type="term" value="F:polysaccharide binding"/>
    <property type="evidence" value="ECO:0007669"/>
    <property type="project" value="InterPro"/>
</dbReference>
<feature type="domain" description="Protein kinase" evidence="18">
    <location>
        <begin position="429"/>
        <end position="712"/>
    </location>
</feature>